<feature type="region of interest" description="Disordered" evidence="1">
    <location>
        <begin position="842"/>
        <end position="862"/>
    </location>
</feature>
<feature type="compositionally biased region" description="Low complexity" evidence="1">
    <location>
        <begin position="76"/>
        <end position="98"/>
    </location>
</feature>
<dbReference type="AlphaFoldDB" id="A0A164VWW0"/>
<dbReference type="OrthoDB" id="3364707at2759"/>
<reference evidence="2 3" key="1">
    <citation type="journal article" date="2016" name="Mol. Biol. Evol.">
        <title>Comparative Genomics of Early-Diverging Mushroom-Forming Fungi Provides Insights into the Origins of Lignocellulose Decay Capabilities.</title>
        <authorList>
            <person name="Nagy L.G."/>
            <person name="Riley R."/>
            <person name="Tritt A."/>
            <person name="Adam C."/>
            <person name="Daum C."/>
            <person name="Floudas D."/>
            <person name="Sun H."/>
            <person name="Yadav J.S."/>
            <person name="Pangilinan J."/>
            <person name="Larsson K.H."/>
            <person name="Matsuura K."/>
            <person name="Barry K."/>
            <person name="Labutti K."/>
            <person name="Kuo R."/>
            <person name="Ohm R.A."/>
            <person name="Bhattacharya S.S."/>
            <person name="Shirouzu T."/>
            <person name="Yoshinaga Y."/>
            <person name="Martin F.M."/>
            <person name="Grigoriev I.V."/>
            <person name="Hibbett D.S."/>
        </authorList>
    </citation>
    <scope>NUCLEOTIDE SEQUENCE [LARGE SCALE GENOMIC DNA]</scope>
    <source>
        <strain evidence="2 3">HHB9708</strain>
    </source>
</reference>
<proteinExistence type="predicted"/>
<feature type="compositionally biased region" description="Polar residues" evidence="1">
    <location>
        <begin position="142"/>
        <end position="159"/>
    </location>
</feature>
<evidence type="ECO:0000256" key="1">
    <source>
        <dbReference type="SAM" id="MobiDB-lite"/>
    </source>
</evidence>
<feature type="region of interest" description="Disordered" evidence="1">
    <location>
        <begin position="547"/>
        <end position="732"/>
    </location>
</feature>
<feature type="region of interest" description="Disordered" evidence="1">
    <location>
        <begin position="746"/>
        <end position="767"/>
    </location>
</feature>
<feature type="compositionally biased region" description="Low complexity" evidence="1">
    <location>
        <begin position="601"/>
        <end position="622"/>
    </location>
</feature>
<feature type="region of interest" description="Disordered" evidence="1">
    <location>
        <begin position="237"/>
        <end position="266"/>
    </location>
</feature>
<feature type="compositionally biased region" description="Polar residues" evidence="1">
    <location>
        <begin position="397"/>
        <end position="410"/>
    </location>
</feature>
<feature type="compositionally biased region" description="Low complexity" evidence="1">
    <location>
        <begin position="241"/>
        <end position="258"/>
    </location>
</feature>
<feature type="region of interest" description="Disordered" evidence="1">
    <location>
        <begin position="279"/>
        <end position="322"/>
    </location>
</feature>
<name>A0A164VWW0_9AGAM</name>
<feature type="compositionally biased region" description="Pro residues" evidence="1">
    <location>
        <begin position="58"/>
        <end position="75"/>
    </location>
</feature>
<feature type="compositionally biased region" description="Basic and acidic residues" evidence="1">
    <location>
        <begin position="628"/>
        <end position="644"/>
    </location>
</feature>
<accession>A0A164VWW0</accession>
<feature type="compositionally biased region" description="Polar residues" evidence="1">
    <location>
        <begin position="647"/>
        <end position="656"/>
    </location>
</feature>
<evidence type="ECO:0000313" key="2">
    <source>
        <dbReference type="EMBL" id="KZS94543.1"/>
    </source>
</evidence>
<feature type="compositionally biased region" description="Basic and acidic residues" evidence="1">
    <location>
        <begin position="354"/>
        <end position="374"/>
    </location>
</feature>
<gene>
    <name evidence="2" type="ORF">SISNIDRAFT_453474</name>
</gene>
<sequence length="862" mass="93312">MAVRRSPSNEPLPVHSRRHIQPQKQQKYSAAPSLASIPNPKTSSPEIFHYISPDSDPSSPPRSPPLPPKPRPGPSSFPHSRSGSSSGYDTTTTNTTSSLPYRKGRSITTALSPERNLPTSRKSSPGAELRQLDVKRLMSKPASPSNTFSPHSLPTSPGRSSYELPSPAMSPPRSRLREQPSFSSRTHVSRLDPPQRPTTAPIEPRASHNLRERERSRTRSVFDRHEIIQHISTPITIPRNTTPVLTPATTTSSSSTAPRRPPPLTPAASVAMAYRASEKRREQLAAEASPGTFDIDLPRPASPARMPEQTAGPAIVEPENDPISYKSPLAFAQTLTRKASQKFKRPRTASGTEASDRPSRSRDGSVDSRRDHFNRPVLRISTDQSTDVATPVPTAMLTGTTDRGVHTNSGWPAEDNRFDTFGRTPNRKETKAADASSPSSSLWKLVKRISSSALRDKSLAQSFDSSTAPPVPPLPSSIRPDSEISPAPTRSSTASSKQDSKQRAKPQYISTPGLSRPRRPSTTTLSSSPISSDIASSRFFVNNLSSARSSSSSYGEELVPPVPSVGAGHEQPRRQKSAPATYDEKPKLPPSNLHIHDAPISHHNSLSSNHSSHSSNFNTISNRTIRNVAHERESITPPERKGDESPTMPTFSTSARINDFSGETPLSRTPFLETTGVRPANPKPYPVSSEPSLKVTGAGNQDNSLKNPPVPRRDPRRPSTLPGGAGTPRGFTVPAVLTIEGGTNAQRAFNRSPSPPSPPFPDGLTPRTLALNDQRAVFNPNASGRRESHFASPQARSLSVDASKTAVSPRFRKLDAPVKTLSEREKNDRWNELLMRSDLAGGTLHASTSTGGLLSDEASDIL</sequence>
<feature type="compositionally biased region" description="Basic and acidic residues" evidence="1">
    <location>
        <begin position="205"/>
        <end position="219"/>
    </location>
</feature>
<feature type="region of interest" description="Disordered" evidence="1">
    <location>
        <begin position="460"/>
        <end position="530"/>
    </location>
</feature>
<feature type="compositionally biased region" description="Polar residues" evidence="1">
    <location>
        <begin position="106"/>
        <end position="123"/>
    </location>
</feature>
<dbReference type="Proteomes" id="UP000076722">
    <property type="component" value="Unassembled WGS sequence"/>
</dbReference>
<evidence type="ECO:0000313" key="3">
    <source>
        <dbReference type="Proteomes" id="UP000076722"/>
    </source>
</evidence>
<feature type="compositionally biased region" description="Basic and acidic residues" evidence="1">
    <location>
        <begin position="414"/>
        <end position="432"/>
    </location>
</feature>
<dbReference type="EMBL" id="KV419404">
    <property type="protein sequence ID" value="KZS94543.1"/>
    <property type="molecule type" value="Genomic_DNA"/>
</dbReference>
<feature type="compositionally biased region" description="Low complexity" evidence="1">
    <location>
        <begin position="510"/>
        <end position="530"/>
    </location>
</feature>
<keyword evidence="3" id="KW-1185">Reference proteome</keyword>
<feature type="region of interest" description="Disordered" evidence="1">
    <location>
        <begin position="336"/>
        <end position="442"/>
    </location>
</feature>
<organism evidence="2 3">
    <name type="scientific">Sistotremastrum niveocremeum HHB9708</name>
    <dbReference type="NCBI Taxonomy" id="1314777"/>
    <lineage>
        <taxon>Eukaryota</taxon>
        <taxon>Fungi</taxon>
        <taxon>Dikarya</taxon>
        <taxon>Basidiomycota</taxon>
        <taxon>Agaricomycotina</taxon>
        <taxon>Agaricomycetes</taxon>
        <taxon>Sistotremastrales</taxon>
        <taxon>Sistotremastraceae</taxon>
        <taxon>Sertulicium</taxon>
        <taxon>Sertulicium niveocremeum</taxon>
    </lineage>
</organism>
<feature type="region of interest" description="Disordered" evidence="1">
    <location>
        <begin position="1"/>
        <end position="219"/>
    </location>
</feature>
<feature type="compositionally biased region" description="Low complexity" evidence="1">
    <location>
        <begin position="485"/>
        <end position="496"/>
    </location>
</feature>
<protein>
    <submittedName>
        <fullName evidence="2">Uncharacterized protein</fullName>
    </submittedName>
</protein>